<dbReference type="Proteomes" id="UP000181969">
    <property type="component" value="Unassembled WGS sequence"/>
</dbReference>
<evidence type="ECO:0000313" key="15">
    <source>
        <dbReference type="Proteomes" id="UP000181969"/>
    </source>
</evidence>
<dbReference type="PRINTS" id="PR01467">
    <property type="entry name" value="ARGREPRESSOR"/>
</dbReference>
<reference evidence="13" key="2">
    <citation type="submission" date="2022-10" db="EMBL/GenBank/DDBJ databases">
        <title>Genome assembly of Lactococcus garvieae isolates from cricket gut.</title>
        <authorList>
            <person name="Luecke A.R."/>
            <person name="Brown A.M.V."/>
            <person name="Wakeman C.A."/>
        </authorList>
    </citation>
    <scope>NUCLEOTIDE SEQUENCE</scope>
    <source>
        <strain evidence="13">Alexii-11_2</strain>
    </source>
</reference>
<keyword evidence="4 7" id="KW-0805">Transcription regulation</keyword>
<gene>
    <name evidence="7 11" type="primary">argR</name>
    <name evidence="13" type="ORF">OF801_09675</name>
    <name evidence="14" type="ORF">PWF74_09140</name>
    <name evidence="11" type="ORF">QHR29_08775</name>
    <name evidence="12" type="ORF">SAMN05216438_10937</name>
</gene>
<reference evidence="12 15" key="1">
    <citation type="submission" date="2016-10" db="EMBL/GenBank/DDBJ databases">
        <authorList>
            <person name="de Groot N.N."/>
        </authorList>
    </citation>
    <scope>NUCLEOTIDE SEQUENCE [LARGE SCALE GENOMIC DNA]</scope>
    <source>
        <strain evidence="12 15">M79</strain>
    </source>
</reference>
<dbReference type="UniPathway" id="UPA00068"/>
<dbReference type="Proteomes" id="UP001164042">
    <property type="component" value="Chromosome"/>
</dbReference>
<keyword evidence="6 7" id="KW-0804">Transcription</keyword>
<dbReference type="OrthoDB" id="9807089at2"/>
<dbReference type="GO" id="GO:1900079">
    <property type="term" value="P:regulation of arginine biosynthetic process"/>
    <property type="evidence" value="ECO:0007669"/>
    <property type="project" value="UniProtKB-UniRule"/>
</dbReference>
<evidence type="ECO:0000313" key="14">
    <source>
        <dbReference type="EMBL" id="WEA13656.1"/>
    </source>
</evidence>
<keyword evidence="7" id="KW-0028">Amino-acid biosynthesis</keyword>
<dbReference type="GO" id="GO:0003677">
    <property type="term" value="F:DNA binding"/>
    <property type="evidence" value="ECO:0007669"/>
    <property type="project" value="UniProtKB-KW"/>
</dbReference>
<sequence>MKREERLNLIKQIISENKIATQEELQSVLESRGVKITQASLSRDIRELHIIKKREDGKSFYVFLTELNSPSQSLLQQYLTNFVLKVDVASVNVVVHTHLGEADLLANAFDDEQRPEILGTLAGADTLLLICKDEAAAERLALEIEDAL</sequence>
<dbReference type="EMBL" id="FOTJ01000009">
    <property type="protein sequence ID" value="SFL42549.1"/>
    <property type="molecule type" value="Genomic_DNA"/>
</dbReference>
<evidence type="ECO:0000256" key="4">
    <source>
        <dbReference type="ARBA" id="ARBA00023015"/>
    </source>
</evidence>
<dbReference type="Pfam" id="PF02863">
    <property type="entry name" value="Arg_repressor_C"/>
    <property type="match status" value="1"/>
</dbReference>
<evidence type="ECO:0000259" key="10">
    <source>
        <dbReference type="Pfam" id="PF02863"/>
    </source>
</evidence>
<evidence type="ECO:0000259" key="9">
    <source>
        <dbReference type="Pfam" id="PF01316"/>
    </source>
</evidence>
<reference evidence="11" key="4">
    <citation type="submission" date="2023-04" db="EMBL/GenBank/DDBJ databases">
        <title>Genomic analysis of Lactococcus garvieae isolates.</title>
        <authorList>
            <person name="Zhanghang C."/>
        </authorList>
    </citation>
    <scope>NUCLEOTIDE SEQUENCE</scope>
    <source>
        <strain evidence="11">ZB-1</strain>
    </source>
</reference>
<dbReference type="Pfam" id="PF01316">
    <property type="entry name" value="Arg_repressor"/>
    <property type="match status" value="1"/>
</dbReference>
<evidence type="ECO:0000256" key="6">
    <source>
        <dbReference type="ARBA" id="ARBA00023163"/>
    </source>
</evidence>
<dbReference type="AlphaFoldDB" id="A0A1I4HJY6"/>
<dbReference type="NCBIfam" id="TIGR01529">
    <property type="entry name" value="argR_whole"/>
    <property type="match status" value="1"/>
</dbReference>
<keyword evidence="5 7" id="KW-0238">DNA-binding</keyword>
<reference evidence="14" key="3">
    <citation type="submission" date="2023-02" db="EMBL/GenBank/DDBJ databases">
        <title>Comparative genomics and fermentation flavor characterization of five lactic acid bacteria reveal flavor biosynthesis metabolic pathways in fermented muskmelon puree.</title>
        <authorList>
            <person name="Yuan L."/>
            <person name="Li M."/>
            <person name="Xu X."/>
            <person name="Lao F."/>
            <person name="Wu J."/>
        </authorList>
    </citation>
    <scope>NUCLEOTIDE SEQUENCE</scope>
    <source>
        <strain evidence="14">Pa-2</strain>
    </source>
</reference>
<dbReference type="PANTHER" id="PTHR34471:SF1">
    <property type="entry name" value="ARGININE REPRESSOR"/>
    <property type="match status" value="1"/>
</dbReference>
<dbReference type="GO" id="GO:0003700">
    <property type="term" value="F:DNA-binding transcription factor activity"/>
    <property type="evidence" value="ECO:0007669"/>
    <property type="project" value="UniProtKB-UniRule"/>
</dbReference>
<dbReference type="HAMAP" id="MF_00173">
    <property type="entry name" value="Arg_repressor"/>
    <property type="match status" value="1"/>
</dbReference>
<protein>
    <recommendedName>
        <fullName evidence="7 8">Arginine repressor</fullName>
    </recommendedName>
</protein>
<dbReference type="RefSeq" id="WP_074751374.1">
    <property type="nucleotide sequence ID" value="NZ_AP026069.1"/>
</dbReference>
<dbReference type="GO" id="GO:0034618">
    <property type="term" value="F:arginine binding"/>
    <property type="evidence" value="ECO:0007669"/>
    <property type="project" value="InterPro"/>
</dbReference>
<dbReference type="GO" id="GO:0051259">
    <property type="term" value="P:protein complex oligomerization"/>
    <property type="evidence" value="ECO:0007669"/>
    <property type="project" value="InterPro"/>
</dbReference>
<evidence type="ECO:0000313" key="12">
    <source>
        <dbReference type="EMBL" id="SFL42549.1"/>
    </source>
</evidence>
<dbReference type="InterPro" id="IPR020900">
    <property type="entry name" value="Arg_repress_DNA-bd"/>
</dbReference>
<dbReference type="EMBL" id="CP109635">
    <property type="protein sequence ID" value="UYT10210.1"/>
    <property type="molecule type" value="Genomic_DNA"/>
</dbReference>
<evidence type="ECO:0000256" key="3">
    <source>
        <dbReference type="ARBA" id="ARBA00022490"/>
    </source>
</evidence>
<dbReference type="InterPro" id="IPR036390">
    <property type="entry name" value="WH_DNA-bd_sf"/>
</dbReference>
<keyword evidence="7" id="KW-0678">Repressor</keyword>
<evidence type="ECO:0000313" key="13">
    <source>
        <dbReference type="EMBL" id="UYT10210.1"/>
    </source>
</evidence>
<evidence type="ECO:0000313" key="11">
    <source>
        <dbReference type="EMBL" id="MDH7960551.1"/>
    </source>
</evidence>
<evidence type="ECO:0000256" key="7">
    <source>
        <dbReference type="HAMAP-Rule" id="MF_00173"/>
    </source>
</evidence>
<dbReference type="GO" id="GO:0005737">
    <property type="term" value="C:cytoplasm"/>
    <property type="evidence" value="ECO:0007669"/>
    <property type="project" value="UniProtKB-SubCell"/>
</dbReference>
<dbReference type="InterPro" id="IPR036388">
    <property type="entry name" value="WH-like_DNA-bd_sf"/>
</dbReference>
<keyword evidence="7" id="KW-0055">Arginine biosynthesis</keyword>
<keyword evidence="3 7" id="KW-0963">Cytoplasm</keyword>
<accession>A0A1I4HJY6</accession>
<dbReference type="Gene3D" id="1.10.10.10">
    <property type="entry name" value="Winged helix-like DNA-binding domain superfamily/Winged helix DNA-binding domain"/>
    <property type="match status" value="1"/>
</dbReference>
<dbReference type="EMBL" id="CP118627">
    <property type="protein sequence ID" value="WEA13656.1"/>
    <property type="molecule type" value="Genomic_DNA"/>
</dbReference>
<feature type="domain" description="Arginine repressor DNA-binding" evidence="9">
    <location>
        <begin position="1"/>
        <end position="66"/>
    </location>
</feature>
<evidence type="ECO:0000256" key="8">
    <source>
        <dbReference type="NCBIfam" id="TIGR01529"/>
    </source>
</evidence>
<comment type="pathway">
    <text evidence="7">Amino-acid biosynthesis; L-arginine biosynthesis [regulation].</text>
</comment>
<proteinExistence type="inferred from homology"/>
<dbReference type="PANTHER" id="PTHR34471">
    <property type="entry name" value="ARGININE REPRESSOR"/>
    <property type="match status" value="1"/>
</dbReference>
<organism evidence="12 15">
    <name type="scientific">Lactococcus garvieae</name>
    <dbReference type="NCBI Taxonomy" id="1363"/>
    <lineage>
        <taxon>Bacteria</taxon>
        <taxon>Bacillati</taxon>
        <taxon>Bacillota</taxon>
        <taxon>Bacilli</taxon>
        <taxon>Lactobacillales</taxon>
        <taxon>Streptococcaceae</taxon>
        <taxon>Lactococcus</taxon>
    </lineage>
</organism>
<dbReference type="SUPFAM" id="SSF55252">
    <property type="entry name" value="C-terminal domain of arginine repressor"/>
    <property type="match status" value="1"/>
</dbReference>
<comment type="similarity">
    <text evidence="2 7">Belongs to the ArgR family.</text>
</comment>
<dbReference type="GO" id="GO:0006526">
    <property type="term" value="P:L-arginine biosynthetic process"/>
    <property type="evidence" value="ECO:0007669"/>
    <property type="project" value="UniProtKB-UniPathway"/>
</dbReference>
<dbReference type="SUPFAM" id="SSF46785">
    <property type="entry name" value="Winged helix' DNA-binding domain"/>
    <property type="match status" value="1"/>
</dbReference>
<evidence type="ECO:0000256" key="5">
    <source>
        <dbReference type="ARBA" id="ARBA00023125"/>
    </source>
</evidence>
<dbReference type="InterPro" id="IPR001669">
    <property type="entry name" value="Arg_repress"/>
</dbReference>
<dbReference type="Proteomes" id="UP001157396">
    <property type="component" value="Unassembled WGS sequence"/>
</dbReference>
<dbReference type="Proteomes" id="UP001217324">
    <property type="component" value="Chromosome"/>
</dbReference>
<evidence type="ECO:0000256" key="1">
    <source>
        <dbReference type="ARBA" id="ARBA00004496"/>
    </source>
</evidence>
<dbReference type="InterPro" id="IPR020899">
    <property type="entry name" value="Arg_repress_C"/>
</dbReference>
<dbReference type="Gene3D" id="3.30.1360.40">
    <property type="match status" value="1"/>
</dbReference>
<comment type="function">
    <text evidence="7">Regulates arginine biosynthesis genes.</text>
</comment>
<dbReference type="InterPro" id="IPR036251">
    <property type="entry name" value="Arg_repress_C_sf"/>
</dbReference>
<name>A0A1I4HJY6_9LACT</name>
<dbReference type="EMBL" id="JARYTV010000009">
    <property type="protein sequence ID" value="MDH7960551.1"/>
    <property type="molecule type" value="Genomic_DNA"/>
</dbReference>
<comment type="subcellular location">
    <subcellularLocation>
        <location evidence="1 7">Cytoplasm</location>
    </subcellularLocation>
</comment>
<feature type="domain" description="Arginine repressor C-terminal" evidence="10">
    <location>
        <begin position="80"/>
        <end position="145"/>
    </location>
</feature>
<evidence type="ECO:0000256" key="2">
    <source>
        <dbReference type="ARBA" id="ARBA00008316"/>
    </source>
</evidence>